<evidence type="ECO:0000256" key="11">
    <source>
        <dbReference type="ARBA" id="ARBA00078071"/>
    </source>
</evidence>
<evidence type="ECO:0000256" key="5">
    <source>
        <dbReference type="ARBA" id="ARBA00022900"/>
    </source>
</evidence>
<dbReference type="Gene3D" id="1.50.10.20">
    <property type="match status" value="1"/>
</dbReference>
<evidence type="ECO:0000256" key="8">
    <source>
        <dbReference type="ARBA" id="ARBA00023180"/>
    </source>
</evidence>
<dbReference type="FunFam" id="2.60.40.1930:FF:000001">
    <property type="entry name" value="CD109 isoform 3"/>
    <property type="match status" value="1"/>
</dbReference>
<dbReference type="Pfam" id="PF01835">
    <property type="entry name" value="MG2"/>
    <property type="match status" value="1"/>
</dbReference>
<keyword evidence="8" id="KW-0325">Glycoprotein</keyword>
<dbReference type="InterPro" id="IPR047565">
    <property type="entry name" value="Alpha-macroglob_thiol-ester_cl"/>
</dbReference>
<dbReference type="SMART" id="SM01360">
    <property type="entry name" value="A2M"/>
    <property type="match status" value="1"/>
</dbReference>
<dbReference type="GO" id="GO:0005615">
    <property type="term" value="C:extracellular space"/>
    <property type="evidence" value="ECO:0007669"/>
    <property type="project" value="InterPro"/>
</dbReference>
<reference evidence="15" key="1">
    <citation type="submission" date="2013-07" db="EMBL/GenBank/DDBJ databases">
        <authorList>
            <person name="Geib S."/>
        </authorList>
    </citation>
    <scope>NUCLEOTIDE SEQUENCE</scope>
</reference>
<dbReference type="Gene3D" id="6.20.50.160">
    <property type="match status" value="1"/>
</dbReference>
<dbReference type="SMART" id="SM01419">
    <property type="entry name" value="Thiol-ester_cl"/>
    <property type="match status" value="1"/>
</dbReference>
<comment type="similarity">
    <text evidence="1">Belongs to the protease inhibitor I39 (alpha-2-macroglobulin) family.</text>
</comment>
<dbReference type="PANTHER" id="PTHR11412">
    <property type="entry name" value="MACROGLOBULIN / COMPLEMENT"/>
    <property type="match status" value="1"/>
</dbReference>
<dbReference type="Gene3D" id="2.20.130.20">
    <property type="match status" value="1"/>
</dbReference>
<dbReference type="PANTHER" id="PTHR11412:SF136">
    <property type="entry name" value="CD109 ANTIGEN"/>
    <property type="match status" value="1"/>
</dbReference>
<dbReference type="Gene3D" id="2.60.40.10">
    <property type="entry name" value="Immunoglobulins"/>
    <property type="match status" value="1"/>
</dbReference>
<dbReference type="SUPFAM" id="SSF81296">
    <property type="entry name" value="E set domains"/>
    <property type="match status" value="1"/>
</dbReference>
<evidence type="ECO:0000256" key="7">
    <source>
        <dbReference type="ARBA" id="ARBA00023157"/>
    </source>
</evidence>
<dbReference type="Pfam" id="PF07677">
    <property type="entry name" value="A2M_recep"/>
    <property type="match status" value="1"/>
</dbReference>
<proteinExistence type="evidence at transcript level"/>
<dbReference type="InterPro" id="IPR008930">
    <property type="entry name" value="Terpenoid_cyclase/PrenylTrfase"/>
</dbReference>
<dbReference type="FunFam" id="2.60.40.10:FF:000155">
    <property type="entry name" value="complement C3 isoform X1"/>
    <property type="match status" value="1"/>
</dbReference>
<dbReference type="Pfam" id="PF07703">
    <property type="entry name" value="A2M_BRD"/>
    <property type="match status" value="1"/>
</dbReference>
<gene>
    <name evidence="15" type="primary">CD109</name>
</gene>
<keyword evidence="4" id="KW-0391">Immunity</keyword>
<dbReference type="Gene3D" id="2.60.120.1540">
    <property type="match status" value="1"/>
</dbReference>
<comment type="function">
    <text evidence="9">Binds covalently through a thioester bond to the pathogen surface resulting in pathogen clearance.</text>
</comment>
<evidence type="ECO:0000256" key="9">
    <source>
        <dbReference type="ARBA" id="ARBA00057615"/>
    </source>
</evidence>
<dbReference type="Gene3D" id="2.60.40.690">
    <property type="entry name" value="Alpha-macroglobulin, receptor-binding domain"/>
    <property type="match status" value="1"/>
</dbReference>
<dbReference type="SMART" id="SM01361">
    <property type="entry name" value="A2M_recep"/>
    <property type="match status" value="1"/>
</dbReference>
<evidence type="ECO:0000313" key="15">
    <source>
        <dbReference type="EMBL" id="JAB96093.1"/>
    </source>
</evidence>
<keyword evidence="2" id="KW-0646">Protease inhibitor</keyword>
<dbReference type="Gene3D" id="2.60.40.1930">
    <property type="match status" value="2"/>
</dbReference>
<evidence type="ECO:0000259" key="14">
    <source>
        <dbReference type="SMART" id="SM01361"/>
    </source>
</evidence>
<dbReference type="InterPro" id="IPR013783">
    <property type="entry name" value="Ig-like_fold"/>
</dbReference>
<dbReference type="Pfam" id="PF00207">
    <property type="entry name" value="A2M"/>
    <property type="match status" value="1"/>
</dbReference>
<dbReference type="InterPro" id="IPR019742">
    <property type="entry name" value="MacrogloblnA2_CS"/>
</dbReference>
<feature type="domain" description="Alpha-2-macroglobulin" evidence="13">
    <location>
        <begin position="772"/>
        <end position="863"/>
    </location>
</feature>
<dbReference type="InterPro" id="IPR011626">
    <property type="entry name" value="Alpha-macroglobulin_TED"/>
</dbReference>
<dbReference type="InterPro" id="IPR011625">
    <property type="entry name" value="A2M_N_BRD"/>
</dbReference>
<feature type="non-terminal residue" evidence="15">
    <location>
        <position position="1"/>
    </location>
</feature>
<organism evidence="15">
    <name type="scientific">Ceratitis capitata</name>
    <name type="common">Mediterranean fruit fly</name>
    <name type="synonym">Tephritis capitata</name>
    <dbReference type="NCBI Taxonomy" id="7213"/>
    <lineage>
        <taxon>Eukaryota</taxon>
        <taxon>Metazoa</taxon>
        <taxon>Ecdysozoa</taxon>
        <taxon>Arthropoda</taxon>
        <taxon>Hexapoda</taxon>
        <taxon>Insecta</taxon>
        <taxon>Pterygota</taxon>
        <taxon>Neoptera</taxon>
        <taxon>Endopterygota</taxon>
        <taxon>Diptera</taxon>
        <taxon>Brachycera</taxon>
        <taxon>Muscomorpha</taxon>
        <taxon>Tephritoidea</taxon>
        <taxon>Tephritidae</taxon>
        <taxon>Ceratitis</taxon>
        <taxon>Ceratitis</taxon>
    </lineage>
</organism>
<reference evidence="15" key="2">
    <citation type="journal article" date="2014" name="BMC Genomics">
        <title>A genomic perspective to assessing quality of mass-reared SIT flies used in Mediterranean fruit fly (Ceratitis capitata) eradication in California.</title>
        <authorList>
            <person name="Calla B."/>
            <person name="Hall B."/>
            <person name="Hou S."/>
            <person name="Geib S.M."/>
        </authorList>
    </citation>
    <scope>NUCLEOTIDE SEQUENCE</scope>
</reference>
<evidence type="ECO:0000256" key="3">
    <source>
        <dbReference type="ARBA" id="ARBA00022729"/>
    </source>
</evidence>
<dbReference type="Pfam" id="PF17791">
    <property type="entry name" value="MG3"/>
    <property type="match status" value="1"/>
</dbReference>
<dbReference type="InterPro" id="IPR036595">
    <property type="entry name" value="A-macroglobulin_rcpt-bd_sf"/>
</dbReference>
<evidence type="ECO:0000256" key="6">
    <source>
        <dbReference type="ARBA" id="ARBA00022966"/>
    </source>
</evidence>
<dbReference type="InterPro" id="IPR001599">
    <property type="entry name" value="Macroglobln_a2"/>
</dbReference>
<sequence length="1495" mass="168822">WFSANGVTLQPEVVTIDKQSFLLLSWTLHVKCTGFCVFCEHLYCLHLAVMQQRWTLLFLGIYQIVLTANAKGHYTIVAPGTIHTNSKYNVAVALHQATEPATLRISIVGPQYNDTKTILVSPYEVENVAFSVPVLRDGEYNISAEGLSGVIFKNTTKLNHNVFQTHVKIQTDKGKYKPGDVVSFRVLFMDENLRPSGPSSSSVIWFEDGKRNRIKEYKNFTVTKGVYTGKFQISEYPVFGTWRLALDNGGWRKTIVSFDVEKYVLPKYQVNVEATSKVSVKDGDMQVIVRANYTYGKPVNGRVTLILGLKSFYYYNKYKDNTTQAEQIIKTTDMINGKAKFDISVKQYKDRFLNFRSAPLDITATVEESFTGVKVNGTAHATLHRDRYLIFCLTHKDCNWFTAGKEMELAFHVLSFDGAMLKDLNTPVQLRYTEALTKHHSKDDNKTEPKIAQQVLEYDSVLDENSTATFKVNLPALEEYDGYTHFYKIQALYKDELHDVLNAYQKPPPETTHDVKPAEPEKPKTYFKAQVEYPKGRFTFNLNEKIILIINSSTPLSYFDYNIVGRGNILVTERVFVPNQSNTYDLTLTPSFMWMPFARFYAYYIDERGDFQYAETSFQINTEMQNELEITAPAEVKPGEDVTLRIKTTPHSFVGLLAVDQSVLLLGRNNDISKNDFTWRLSSYTTYTPWQGGFSRYPGGQSGVVTLTSGNYFYNYTAPHTDTVDNRFDDLQALRGPELPKPLSAKPASAAAAASGPATQSQVAVRRDFAETWIFDNFEDTQTEVFNWTKRIPDTITSWLISGFALHAEKGLGVTTQTTDIVTFQPFFISVRLPYSVKRGEVINVPALVFNYLDKALDVEITLDNTDGEYEFTEVSNEIISDTKRVKIVHIPPQSSAGVAFMLRPKTIGNVMLKYAAISPLAGDVIHKTLKVVPEGVTEYANRAFFVNLRETSEFKQSFDLVLPAGVVPNSEHIEVSAIGNILGPLLNNLEHLLRMPTGCAEQTMSKLMPNYFVLKYLKKINKLTPSLESKILQNLDTGYQHILGFRLNDGSFVTFRDVNQRENGSVWLTAYVARSLHKLQEFIKVDNVILDKSLQYLARRQAENGSFVDTDNAFFGRERQQGVPLTALVLLAFSENQALHEKFQTNIDKATKYILEYSAKSDCVLAKALSAYTLQLSGHPSAAKQFEILKLAAKSSEDRMWWSTGDQHSSYWWRWIPNGDVEITSYALLTLLADKLVEVDELLPIVKWLVAQRNSYGGFISTQDTVLGLQALIEFAEKAKYEPGTMDVEVLAKGGLTRSETLNINEENGLILQSVELPQKTLSVDFTARGKGAAIIQIAYQYNVLEDDPQPSFAIQTIIKKDTPILKMEMDVCVEYAGEGDASNMAILEITLPSGYVADVDSFKQIVAVPSVRQVESQKSDTVFVIYFESLPKQEIQCLPIEAFRQFAVARQKPASIVIYDYYDTLKRATMYYEVASKLCDICEDDKECKKACQ</sequence>
<keyword evidence="6" id="KW-0882">Thioester bond</keyword>
<dbReference type="SUPFAM" id="SSF48239">
    <property type="entry name" value="Terpenoid cyclases/Protein prenyltransferases"/>
    <property type="match status" value="1"/>
</dbReference>
<dbReference type="InterPro" id="IPR041555">
    <property type="entry name" value="MG3"/>
</dbReference>
<evidence type="ECO:0000259" key="12">
    <source>
        <dbReference type="SMART" id="SM01359"/>
    </source>
</evidence>
<keyword evidence="7" id="KW-1015">Disulfide bond</keyword>
<name>W8BGL6_CERCA</name>
<dbReference type="SMART" id="SM01359">
    <property type="entry name" value="A2M_N_2"/>
    <property type="match status" value="1"/>
</dbReference>
<dbReference type="GO" id="GO:0002376">
    <property type="term" value="P:immune system process"/>
    <property type="evidence" value="ECO:0007669"/>
    <property type="project" value="UniProtKB-KW"/>
</dbReference>
<dbReference type="GO" id="GO:0004867">
    <property type="term" value="F:serine-type endopeptidase inhibitor activity"/>
    <property type="evidence" value="ECO:0007669"/>
    <property type="project" value="UniProtKB-KW"/>
</dbReference>
<keyword evidence="3" id="KW-0732">Signal</keyword>
<comment type="subunit">
    <text evidence="10">Heterodimer of a TEP1-N chain and an TEP1-C chain non-covalently linked. Forms a complex composed of TEP1-N and TEP1-C heterodimer, LRIM1 and APL1C; the interaction stabilizes TEP1-N and TEP1-C heterodimer, prevents its binding to tissues while circulating in the hemolymph and protects the thioester bond from hydrolysis. Mature TEP1 and to a lesser extent full-length TEP1 interact with SPCLIP1; the interaction is induced by microbial infection.</text>
</comment>
<dbReference type="OrthoDB" id="16520at2759"/>
<evidence type="ECO:0000256" key="1">
    <source>
        <dbReference type="ARBA" id="ARBA00010952"/>
    </source>
</evidence>
<evidence type="ECO:0000259" key="13">
    <source>
        <dbReference type="SMART" id="SM01360"/>
    </source>
</evidence>
<accession>W8BGL6</accession>
<dbReference type="InterPro" id="IPR050473">
    <property type="entry name" value="A2M/Complement_sys"/>
</dbReference>
<evidence type="ECO:0000256" key="4">
    <source>
        <dbReference type="ARBA" id="ARBA00022859"/>
    </source>
</evidence>
<dbReference type="Gene3D" id="2.60.40.1940">
    <property type="match status" value="1"/>
</dbReference>
<feature type="domain" description="Alpha-2-macroglobulin bait region" evidence="12">
    <location>
        <begin position="529"/>
        <end position="666"/>
    </location>
</feature>
<dbReference type="InterPro" id="IPR014756">
    <property type="entry name" value="Ig_E-set"/>
</dbReference>
<dbReference type="EMBL" id="GAMC01010462">
    <property type="protein sequence ID" value="JAB96093.1"/>
    <property type="molecule type" value="mRNA"/>
</dbReference>
<feature type="domain" description="Alpha-macroglobulin receptor-binding" evidence="14">
    <location>
        <begin position="1384"/>
        <end position="1474"/>
    </location>
</feature>
<dbReference type="Gene3D" id="2.60.40.2950">
    <property type="match status" value="1"/>
</dbReference>
<protein>
    <recommendedName>
        <fullName evidence="11">TEP1-F</fullName>
    </recommendedName>
</protein>
<dbReference type="Pfam" id="PF07678">
    <property type="entry name" value="TED_complement"/>
    <property type="match status" value="1"/>
</dbReference>
<evidence type="ECO:0000256" key="2">
    <source>
        <dbReference type="ARBA" id="ARBA00022690"/>
    </source>
</evidence>
<evidence type="ECO:0000256" key="10">
    <source>
        <dbReference type="ARBA" id="ARBA00063781"/>
    </source>
</evidence>
<dbReference type="InterPro" id="IPR009048">
    <property type="entry name" value="A-macroglobulin_rcpt-bd"/>
</dbReference>
<keyword evidence="5" id="KW-0722">Serine protease inhibitor</keyword>
<dbReference type="PROSITE" id="PS00477">
    <property type="entry name" value="ALPHA_2_MACROGLOBULIN"/>
    <property type="match status" value="1"/>
</dbReference>
<dbReference type="InterPro" id="IPR002890">
    <property type="entry name" value="MG2"/>
</dbReference>
<dbReference type="SUPFAM" id="SSF49410">
    <property type="entry name" value="Alpha-macroglobulin receptor domain"/>
    <property type="match status" value="1"/>
</dbReference>